<dbReference type="SMART" id="SM00850">
    <property type="entry name" value="LytTR"/>
    <property type="match status" value="1"/>
</dbReference>
<dbReference type="GO" id="GO:0000156">
    <property type="term" value="F:phosphorelay response regulator activity"/>
    <property type="evidence" value="ECO:0007669"/>
    <property type="project" value="InterPro"/>
</dbReference>
<feature type="domain" description="HTH LytTR-type" evidence="1">
    <location>
        <begin position="52"/>
        <end position="156"/>
    </location>
</feature>
<evidence type="ECO:0000313" key="2">
    <source>
        <dbReference type="EMBL" id="RII33044.1"/>
    </source>
</evidence>
<name>A0A399IJ48_9CLOT</name>
<dbReference type="PROSITE" id="PS50930">
    <property type="entry name" value="HTH_LYTTR"/>
    <property type="match status" value="1"/>
</dbReference>
<dbReference type="InterPro" id="IPR046947">
    <property type="entry name" value="LytR-like"/>
</dbReference>
<dbReference type="Pfam" id="PF04397">
    <property type="entry name" value="LytTR"/>
    <property type="match status" value="1"/>
</dbReference>
<organism evidence="2 3">
    <name type="scientific">Clostridium chromiireducens</name>
    <dbReference type="NCBI Taxonomy" id="225345"/>
    <lineage>
        <taxon>Bacteria</taxon>
        <taxon>Bacillati</taxon>
        <taxon>Bacillota</taxon>
        <taxon>Clostridia</taxon>
        <taxon>Eubacteriales</taxon>
        <taxon>Clostridiaceae</taxon>
        <taxon>Clostridium</taxon>
    </lineage>
</organism>
<protein>
    <submittedName>
        <fullName evidence="2">LytTR family transcriptional regulator</fullName>
    </submittedName>
</protein>
<reference evidence="2 3" key="1">
    <citation type="submission" date="2018-08" db="EMBL/GenBank/DDBJ databases">
        <title>Genome of Clostridium chromiireducens C1, DSM12136.</title>
        <authorList>
            <person name="Xing M."/>
            <person name="Wei Y."/>
            <person name="Ang E.L."/>
            <person name="Zhao H."/>
            <person name="Zhang Y."/>
        </authorList>
    </citation>
    <scope>NUCLEOTIDE SEQUENCE [LARGE SCALE GENOMIC DNA]</scope>
    <source>
        <strain evidence="2 3">C1</strain>
    </source>
</reference>
<dbReference type="PANTHER" id="PTHR37299">
    <property type="entry name" value="TRANSCRIPTIONAL REGULATOR-RELATED"/>
    <property type="match status" value="1"/>
</dbReference>
<dbReference type="Proteomes" id="UP000265930">
    <property type="component" value="Unassembled WGS sequence"/>
</dbReference>
<sequence length="156" mass="18568">MIFFKWMRRKIMRIEIIEVPLIDDIEIQIKCKEKNEYVKQLAATIFEEQLIINGKIQNEYTQISSKDIYYFESVDNKTFIYCIDNVYESDMKLYELEEKLHGTKFTRINKACIMNISKLKKVKGQINGRLLATLSNGENLIINRSYVQEVKRKLNL</sequence>
<evidence type="ECO:0000259" key="1">
    <source>
        <dbReference type="PROSITE" id="PS50930"/>
    </source>
</evidence>
<proteinExistence type="predicted"/>
<dbReference type="Gene3D" id="2.40.50.1020">
    <property type="entry name" value="LytTr DNA-binding domain"/>
    <property type="match status" value="1"/>
</dbReference>
<dbReference type="GO" id="GO:0003677">
    <property type="term" value="F:DNA binding"/>
    <property type="evidence" value="ECO:0007669"/>
    <property type="project" value="InterPro"/>
</dbReference>
<gene>
    <name evidence="2" type="ORF">D2A34_19630</name>
</gene>
<dbReference type="AlphaFoldDB" id="A0A399IJ48"/>
<dbReference type="PANTHER" id="PTHR37299:SF4">
    <property type="entry name" value="TRANSCRIPTIONAL REGULATOR"/>
    <property type="match status" value="1"/>
</dbReference>
<dbReference type="EMBL" id="QXDJ01000005">
    <property type="protein sequence ID" value="RII33044.1"/>
    <property type="molecule type" value="Genomic_DNA"/>
</dbReference>
<evidence type="ECO:0000313" key="3">
    <source>
        <dbReference type="Proteomes" id="UP000265930"/>
    </source>
</evidence>
<accession>A0A399IJ48</accession>
<comment type="caution">
    <text evidence="2">The sequence shown here is derived from an EMBL/GenBank/DDBJ whole genome shotgun (WGS) entry which is preliminary data.</text>
</comment>
<dbReference type="InterPro" id="IPR007492">
    <property type="entry name" value="LytTR_DNA-bd_dom"/>
</dbReference>